<dbReference type="GO" id="GO:0006139">
    <property type="term" value="P:nucleobase-containing compound metabolic process"/>
    <property type="evidence" value="ECO:0007669"/>
    <property type="project" value="InterPro"/>
</dbReference>
<dbReference type="InterPro" id="IPR051132">
    <property type="entry name" value="3-5_Exonuclease_domain"/>
</dbReference>
<dbReference type="InterPro" id="IPR012337">
    <property type="entry name" value="RNaseH-like_sf"/>
</dbReference>
<dbReference type="InterPro" id="IPR002562">
    <property type="entry name" value="3'-5'_exonuclease_dom"/>
</dbReference>
<keyword evidence="6" id="KW-1185">Reference proteome</keyword>
<dbReference type="GO" id="GO:0003676">
    <property type="term" value="F:nucleic acid binding"/>
    <property type="evidence" value="ECO:0007669"/>
    <property type="project" value="InterPro"/>
</dbReference>
<keyword evidence="1" id="KW-0540">Nuclease</keyword>
<dbReference type="GO" id="GO:0005737">
    <property type="term" value="C:cytoplasm"/>
    <property type="evidence" value="ECO:0007669"/>
    <property type="project" value="TreeGrafter"/>
</dbReference>
<dbReference type="PANTHER" id="PTHR13620:SF104">
    <property type="entry name" value="EXONUCLEASE 3'-5' DOMAIN-CONTAINING PROTEIN 2"/>
    <property type="match status" value="1"/>
</dbReference>
<feature type="domain" description="3'-5' exonuclease" evidence="4">
    <location>
        <begin position="59"/>
        <end position="237"/>
    </location>
</feature>
<dbReference type="InterPro" id="IPR036397">
    <property type="entry name" value="RNaseH_sf"/>
</dbReference>
<dbReference type="SMART" id="SM00474">
    <property type="entry name" value="35EXOc"/>
    <property type="match status" value="1"/>
</dbReference>
<dbReference type="STRING" id="400682.A0A1X7UEW5"/>
<sequence length="552" mass="63472">MKWFLRAGFISFVISSSGKYEGLALATLLTLYWRRCRNSKAIVPSPVPRPVLDISDYKVSVIDTAEQCEAYFKRLQDTTTFIGFDCEWVSDNQRNNESSYYPVALLQLAFPNKECALVRLSKIGRLTESLQKILTDKSSFKFGVGIMNDVTRLCEWSGTLTVSCIDLRNVAFRCGIRRNNGLGGLLEQLTDSVLTKSKEITCSNWERDVLSDDQILYAARDAIAGLIILSKLAEHKKRRTKSDSCQTMKSDTISEEEKSCVFSLCQGIIDVNYNIRNNSQPQKPQASGRTAAYSIRQSPLYYNCQLIAPDGTLLSTVDKRKVEWYLSKELGVLVSEDPPVLQLLFEPSGKPKKDREYYLTEKENICVVCGRKDSYIRKNVVPHEYRKFFPPKMKEHLSHDVLLLCVTCHQLSTHHDSIIKQQIALEYSAPLEASTQKFHEDPEKVKLRSLARALKGHKETLPKKRREDITETLAKHFNCEKDEVTDDMIEELLKIETRLHNPNYVSHGELVVKAVKEREDLVEFQQRWRQHFLDSMQPQYLPKLWSVYHNPQ</sequence>
<dbReference type="SUPFAM" id="SSF53098">
    <property type="entry name" value="Ribonuclease H-like"/>
    <property type="match status" value="1"/>
</dbReference>
<dbReference type="AlphaFoldDB" id="A0A1X7UEW5"/>
<dbReference type="Proteomes" id="UP000007879">
    <property type="component" value="Unassembled WGS sequence"/>
</dbReference>
<dbReference type="GO" id="GO:0005634">
    <property type="term" value="C:nucleus"/>
    <property type="evidence" value="ECO:0007669"/>
    <property type="project" value="TreeGrafter"/>
</dbReference>
<name>A0A1X7UEW5_AMPQE</name>
<evidence type="ECO:0000259" key="4">
    <source>
        <dbReference type="SMART" id="SM00474"/>
    </source>
</evidence>
<dbReference type="EnsemblMetazoa" id="Aqu2.1.26504_001">
    <property type="protein sequence ID" value="Aqu2.1.26504_001"/>
    <property type="gene ID" value="Aqu2.1.26504"/>
</dbReference>
<evidence type="ECO:0000313" key="6">
    <source>
        <dbReference type="Proteomes" id="UP000007879"/>
    </source>
</evidence>
<dbReference type="OMA" id="RYYQTPK"/>
<dbReference type="GO" id="GO:0008408">
    <property type="term" value="F:3'-5' exonuclease activity"/>
    <property type="evidence" value="ECO:0007669"/>
    <property type="project" value="InterPro"/>
</dbReference>
<evidence type="ECO:0000256" key="3">
    <source>
        <dbReference type="ARBA" id="ARBA00022839"/>
    </source>
</evidence>
<keyword evidence="3" id="KW-0269">Exonuclease</keyword>
<organism evidence="5">
    <name type="scientific">Amphimedon queenslandica</name>
    <name type="common">Sponge</name>
    <dbReference type="NCBI Taxonomy" id="400682"/>
    <lineage>
        <taxon>Eukaryota</taxon>
        <taxon>Metazoa</taxon>
        <taxon>Porifera</taxon>
        <taxon>Demospongiae</taxon>
        <taxon>Heteroscleromorpha</taxon>
        <taxon>Haplosclerida</taxon>
        <taxon>Niphatidae</taxon>
        <taxon>Amphimedon</taxon>
    </lineage>
</organism>
<dbReference type="Pfam" id="PF01612">
    <property type="entry name" value="DNA_pol_A_exo1"/>
    <property type="match status" value="1"/>
</dbReference>
<dbReference type="Gene3D" id="3.30.420.10">
    <property type="entry name" value="Ribonuclease H-like superfamily/Ribonuclease H"/>
    <property type="match status" value="1"/>
</dbReference>
<evidence type="ECO:0000256" key="2">
    <source>
        <dbReference type="ARBA" id="ARBA00022801"/>
    </source>
</evidence>
<reference evidence="5" key="2">
    <citation type="submission" date="2017-05" db="UniProtKB">
        <authorList>
            <consortium name="EnsemblMetazoa"/>
        </authorList>
    </citation>
    <scope>IDENTIFICATION</scope>
</reference>
<dbReference type="eggNOG" id="KOG4373">
    <property type="taxonomic scope" value="Eukaryota"/>
</dbReference>
<proteinExistence type="predicted"/>
<protein>
    <recommendedName>
        <fullName evidence="4">3'-5' exonuclease domain-containing protein</fullName>
    </recommendedName>
</protein>
<dbReference type="OrthoDB" id="1920326at2759"/>
<evidence type="ECO:0000313" key="5">
    <source>
        <dbReference type="EnsemblMetazoa" id="Aqu2.1.26504_001"/>
    </source>
</evidence>
<gene>
    <name evidence="5" type="primary">100636036</name>
</gene>
<keyword evidence="2" id="KW-0378">Hydrolase</keyword>
<dbReference type="InParanoid" id="A0A1X7UEW5"/>
<accession>A0A1X7UEW5</accession>
<dbReference type="EnsemblMetazoa" id="XM_019999023.1">
    <property type="protein sequence ID" value="XP_019854582.1"/>
    <property type="gene ID" value="LOC100636036"/>
</dbReference>
<dbReference type="PANTHER" id="PTHR13620">
    <property type="entry name" value="3-5 EXONUCLEASE"/>
    <property type="match status" value="1"/>
</dbReference>
<dbReference type="CDD" id="cd06141">
    <property type="entry name" value="WRN_exo"/>
    <property type="match status" value="1"/>
</dbReference>
<evidence type="ECO:0000256" key="1">
    <source>
        <dbReference type="ARBA" id="ARBA00022722"/>
    </source>
</evidence>
<reference evidence="6" key="1">
    <citation type="journal article" date="2010" name="Nature">
        <title>The Amphimedon queenslandica genome and the evolution of animal complexity.</title>
        <authorList>
            <person name="Srivastava M."/>
            <person name="Simakov O."/>
            <person name="Chapman J."/>
            <person name="Fahey B."/>
            <person name="Gauthier M.E."/>
            <person name="Mitros T."/>
            <person name="Richards G.S."/>
            <person name="Conaco C."/>
            <person name="Dacre M."/>
            <person name="Hellsten U."/>
            <person name="Larroux C."/>
            <person name="Putnam N.H."/>
            <person name="Stanke M."/>
            <person name="Adamska M."/>
            <person name="Darling A."/>
            <person name="Degnan S.M."/>
            <person name="Oakley T.H."/>
            <person name="Plachetzki D.C."/>
            <person name="Zhai Y."/>
            <person name="Adamski M."/>
            <person name="Calcino A."/>
            <person name="Cummins S.F."/>
            <person name="Goodstein D.M."/>
            <person name="Harris C."/>
            <person name="Jackson D.J."/>
            <person name="Leys S.P."/>
            <person name="Shu S."/>
            <person name="Woodcroft B.J."/>
            <person name="Vervoort M."/>
            <person name="Kosik K.S."/>
            <person name="Manning G."/>
            <person name="Degnan B.M."/>
            <person name="Rokhsar D.S."/>
        </authorList>
    </citation>
    <scope>NUCLEOTIDE SEQUENCE [LARGE SCALE GENOMIC DNA]</scope>
</reference>